<reference evidence="1 2" key="1">
    <citation type="journal article" date="2022" name="Nat. Genet.">
        <title>Improved pea reference genome and pan-genome highlight genomic features and evolutionary characteristics.</title>
        <authorList>
            <person name="Yang T."/>
            <person name="Liu R."/>
            <person name="Luo Y."/>
            <person name="Hu S."/>
            <person name="Wang D."/>
            <person name="Wang C."/>
            <person name="Pandey M.K."/>
            <person name="Ge S."/>
            <person name="Xu Q."/>
            <person name="Li N."/>
            <person name="Li G."/>
            <person name="Huang Y."/>
            <person name="Saxena R.K."/>
            <person name="Ji Y."/>
            <person name="Li M."/>
            <person name="Yan X."/>
            <person name="He Y."/>
            <person name="Liu Y."/>
            <person name="Wang X."/>
            <person name="Xiang C."/>
            <person name="Varshney R.K."/>
            <person name="Ding H."/>
            <person name="Gao S."/>
            <person name="Zong X."/>
        </authorList>
    </citation>
    <scope>NUCLEOTIDE SEQUENCE [LARGE SCALE GENOMIC DNA]</scope>
    <source>
        <strain evidence="1 2">cv. Zhongwan 6</strain>
    </source>
</reference>
<accession>A0A9D4YL87</accession>
<dbReference type="Proteomes" id="UP001058974">
    <property type="component" value="Chromosome 1"/>
</dbReference>
<evidence type="ECO:0000313" key="1">
    <source>
        <dbReference type="EMBL" id="KAI5440509.1"/>
    </source>
</evidence>
<dbReference type="Gramene" id="Psat01G0011500-T1">
    <property type="protein sequence ID" value="KAI5440509.1"/>
    <property type="gene ID" value="KIW84_010115"/>
</dbReference>
<dbReference type="AlphaFoldDB" id="A0A9D4YL87"/>
<sequence>METGIDKPYMFLPSAKDVWKVVKETYSDIQNSSQIFDLKSKLWHTKQCDMSVTTYYNEFLTLWKELDLCYDDNLRCIEDGVLFHKRQENDRVFMFLIGLNKDLDEVRGLALATRNLDEGRRSYKVPLYDHCKRDGIHVKLVRSSKANLITGRRKMVMHFKLVILIKGGTPPSQLPLTTEQLDRLYKLLESLTPSCSIATKGNSAFLSASPNHTWIVYSANHMTGFELGEDDWQC</sequence>
<dbReference type="PANTHER" id="PTHR37610">
    <property type="entry name" value="CCHC-TYPE DOMAIN-CONTAINING PROTEIN"/>
    <property type="match status" value="1"/>
</dbReference>
<protein>
    <recommendedName>
        <fullName evidence="3">Retrotransposon gag domain-containing protein</fullName>
    </recommendedName>
</protein>
<name>A0A9D4YL87_PEA</name>
<dbReference type="EMBL" id="JAMSHJ010000001">
    <property type="protein sequence ID" value="KAI5440509.1"/>
    <property type="molecule type" value="Genomic_DNA"/>
</dbReference>
<evidence type="ECO:0008006" key="3">
    <source>
        <dbReference type="Google" id="ProtNLM"/>
    </source>
</evidence>
<gene>
    <name evidence="1" type="ORF">KIW84_010115</name>
</gene>
<dbReference type="PANTHER" id="PTHR37610:SF75">
    <property type="entry name" value="RETROTRANSPOSON COPIA-LIKE N-TERMINAL DOMAIN-CONTAINING PROTEIN"/>
    <property type="match status" value="1"/>
</dbReference>
<organism evidence="1 2">
    <name type="scientific">Pisum sativum</name>
    <name type="common">Garden pea</name>
    <name type="synonym">Lathyrus oleraceus</name>
    <dbReference type="NCBI Taxonomy" id="3888"/>
    <lineage>
        <taxon>Eukaryota</taxon>
        <taxon>Viridiplantae</taxon>
        <taxon>Streptophyta</taxon>
        <taxon>Embryophyta</taxon>
        <taxon>Tracheophyta</taxon>
        <taxon>Spermatophyta</taxon>
        <taxon>Magnoliopsida</taxon>
        <taxon>eudicotyledons</taxon>
        <taxon>Gunneridae</taxon>
        <taxon>Pentapetalae</taxon>
        <taxon>rosids</taxon>
        <taxon>fabids</taxon>
        <taxon>Fabales</taxon>
        <taxon>Fabaceae</taxon>
        <taxon>Papilionoideae</taxon>
        <taxon>50 kb inversion clade</taxon>
        <taxon>NPAAA clade</taxon>
        <taxon>Hologalegina</taxon>
        <taxon>IRL clade</taxon>
        <taxon>Fabeae</taxon>
        <taxon>Lathyrus</taxon>
    </lineage>
</organism>
<keyword evidence="2" id="KW-1185">Reference proteome</keyword>
<evidence type="ECO:0000313" key="2">
    <source>
        <dbReference type="Proteomes" id="UP001058974"/>
    </source>
</evidence>
<proteinExistence type="predicted"/>
<comment type="caution">
    <text evidence="1">The sequence shown here is derived from an EMBL/GenBank/DDBJ whole genome shotgun (WGS) entry which is preliminary data.</text>
</comment>